<dbReference type="EMBL" id="UYSL01021003">
    <property type="protein sequence ID" value="VDL76904.1"/>
    <property type="molecule type" value="Genomic_DNA"/>
</dbReference>
<evidence type="ECO:0000313" key="3">
    <source>
        <dbReference type="WBParaSite" id="NBR_0001331201-mRNA-1"/>
    </source>
</evidence>
<evidence type="ECO:0000313" key="1">
    <source>
        <dbReference type="EMBL" id="VDL76904.1"/>
    </source>
</evidence>
<organism evidence="3">
    <name type="scientific">Nippostrongylus brasiliensis</name>
    <name type="common">Rat hookworm</name>
    <dbReference type="NCBI Taxonomy" id="27835"/>
    <lineage>
        <taxon>Eukaryota</taxon>
        <taxon>Metazoa</taxon>
        <taxon>Ecdysozoa</taxon>
        <taxon>Nematoda</taxon>
        <taxon>Chromadorea</taxon>
        <taxon>Rhabditida</taxon>
        <taxon>Rhabditina</taxon>
        <taxon>Rhabditomorpha</taxon>
        <taxon>Strongyloidea</taxon>
        <taxon>Heligmosomidae</taxon>
        <taxon>Nippostrongylus</taxon>
    </lineage>
</organism>
<dbReference type="AlphaFoldDB" id="A0A0N4YAA7"/>
<dbReference type="Proteomes" id="UP000271162">
    <property type="component" value="Unassembled WGS sequence"/>
</dbReference>
<name>A0A0N4YAA7_NIPBR</name>
<protein>
    <submittedName>
        <fullName evidence="1 3">Uncharacterized protein</fullName>
    </submittedName>
</protein>
<sequence length="182" mass="21087">MTILNRMSENVMARSVENIKCSFEWEALCEHLIVAYHENKDAVRDLRGYENKYDKDRLQQIDCDINRPLKETVDKSSELLELLYLILCREVSALLQLRVSCNAMNRELMTIRCEDALYFTTLITYELLLVITDVAEVSQLEAIKKVEANLEKDFYDETSGETLSELANTLGMELLRLLDPEP</sequence>
<dbReference type="WBParaSite" id="NBR_0001331201-mRNA-1">
    <property type="protein sequence ID" value="NBR_0001331201-mRNA-1"/>
    <property type="gene ID" value="NBR_0001331201"/>
</dbReference>
<gene>
    <name evidence="1" type="ORF">NBR_LOCUS13315</name>
</gene>
<reference evidence="3" key="1">
    <citation type="submission" date="2017-02" db="UniProtKB">
        <authorList>
            <consortium name="WormBaseParasite"/>
        </authorList>
    </citation>
    <scope>IDENTIFICATION</scope>
</reference>
<proteinExistence type="predicted"/>
<evidence type="ECO:0000313" key="2">
    <source>
        <dbReference type="Proteomes" id="UP000271162"/>
    </source>
</evidence>
<reference evidence="1 2" key="2">
    <citation type="submission" date="2018-11" db="EMBL/GenBank/DDBJ databases">
        <authorList>
            <consortium name="Pathogen Informatics"/>
        </authorList>
    </citation>
    <scope>NUCLEOTIDE SEQUENCE [LARGE SCALE GENOMIC DNA]</scope>
</reference>
<keyword evidence="2" id="KW-1185">Reference proteome</keyword>
<accession>A0A0N4YAA7</accession>